<dbReference type="InterPro" id="IPR039418">
    <property type="entry name" value="LexA-like"/>
</dbReference>
<evidence type="ECO:0000313" key="6">
    <source>
        <dbReference type="Proteomes" id="UP000252182"/>
    </source>
</evidence>
<keyword evidence="6" id="KW-1185">Reference proteome</keyword>
<keyword evidence="3" id="KW-0804">Transcription</keyword>
<dbReference type="PANTHER" id="PTHR40661:SF3">
    <property type="entry name" value="FELS-1 PROPHAGE TRANSCRIPTIONAL REGULATOR"/>
    <property type="match status" value="1"/>
</dbReference>
<gene>
    <name evidence="5" type="primary">prtR_2</name>
    <name evidence="5" type="ORF">DTO96_102421</name>
</gene>
<dbReference type="PROSITE" id="PS50943">
    <property type="entry name" value="HTH_CROC1"/>
    <property type="match status" value="1"/>
</dbReference>
<dbReference type="Pfam" id="PF01381">
    <property type="entry name" value="HTH_3"/>
    <property type="match status" value="1"/>
</dbReference>
<dbReference type="OrthoDB" id="9788236at2"/>
<dbReference type="Proteomes" id="UP000252182">
    <property type="component" value="Chromosome"/>
</dbReference>
<protein>
    <submittedName>
        <fullName evidence="5">HTH-type transcriptional regulator PrtR</fullName>
    </submittedName>
</protein>
<evidence type="ECO:0000259" key="4">
    <source>
        <dbReference type="PROSITE" id="PS50943"/>
    </source>
</evidence>
<feature type="domain" description="HTH cro/C1-type" evidence="4">
    <location>
        <begin position="19"/>
        <end position="68"/>
    </location>
</feature>
<dbReference type="Gene3D" id="1.10.260.40">
    <property type="entry name" value="lambda repressor-like DNA-binding domains"/>
    <property type="match status" value="1"/>
</dbReference>
<dbReference type="InterPro" id="IPR015927">
    <property type="entry name" value="Peptidase_S24_S26A/B/C"/>
</dbReference>
<dbReference type="SMART" id="SM00530">
    <property type="entry name" value="HTH_XRE"/>
    <property type="match status" value="1"/>
</dbReference>
<sequence>MNNTLEPEFKDRLATLLEEKNGGNQSALARAVTVSPQAVQSWLAGRTKPRDKQVDALAAYFDTTPAYLLYGQKPDQIEALQHSDEYYGVSRSLEEAENTIIKLIGQAIGSMSIKAFCEKIGLPEIAEQIENGEEDMSYFYHSPSQDLKDRIVAKLGLPENYWGDGLGMKTSNVESIRAIRTFEHYSELPDNEFVNIPVLDAKLSAGHGRDNPVIDFKRPLPFQTESIKANKIAPENALAMKVIGRSMEPILHDGDTVLIDQGDRAPTLHGGVFALTLEGEWMVKRVFKTLGGGVRIASDNPAEGLAIELTEEKAQNAELKIIGRVRYRSGFGCDF</sequence>
<dbReference type="RefSeq" id="WP_157964436.1">
    <property type="nucleotide sequence ID" value="NZ_CP031124.1"/>
</dbReference>
<name>A0A345DE78_9BURK</name>
<dbReference type="Pfam" id="PF00717">
    <property type="entry name" value="Peptidase_S24"/>
    <property type="match status" value="1"/>
</dbReference>
<dbReference type="InterPro" id="IPR001387">
    <property type="entry name" value="Cro/C1-type_HTH"/>
</dbReference>
<keyword evidence="2" id="KW-0238">DNA-binding</keyword>
<dbReference type="CDD" id="cd00093">
    <property type="entry name" value="HTH_XRE"/>
    <property type="match status" value="1"/>
</dbReference>
<proteinExistence type="predicted"/>
<dbReference type="CDD" id="cd06529">
    <property type="entry name" value="S24_LexA-like"/>
    <property type="match status" value="1"/>
</dbReference>
<dbReference type="EMBL" id="CP031124">
    <property type="protein sequence ID" value="AXF86666.1"/>
    <property type="molecule type" value="Genomic_DNA"/>
</dbReference>
<dbReference type="AlphaFoldDB" id="A0A345DE78"/>
<dbReference type="Gene3D" id="2.10.109.10">
    <property type="entry name" value="Umud Fragment, subunit A"/>
    <property type="match status" value="1"/>
</dbReference>
<dbReference type="InterPro" id="IPR010982">
    <property type="entry name" value="Lambda_DNA-bd_dom_sf"/>
</dbReference>
<dbReference type="SUPFAM" id="SSF51306">
    <property type="entry name" value="LexA/Signal peptidase"/>
    <property type="match status" value="1"/>
</dbReference>
<dbReference type="GO" id="GO:0003677">
    <property type="term" value="F:DNA binding"/>
    <property type="evidence" value="ECO:0007669"/>
    <property type="project" value="UniProtKB-KW"/>
</dbReference>
<dbReference type="SUPFAM" id="SSF47413">
    <property type="entry name" value="lambda repressor-like DNA-binding domains"/>
    <property type="match status" value="1"/>
</dbReference>
<evidence type="ECO:0000313" key="5">
    <source>
        <dbReference type="EMBL" id="AXF86666.1"/>
    </source>
</evidence>
<keyword evidence="1" id="KW-0805">Transcription regulation</keyword>
<dbReference type="InterPro" id="IPR036286">
    <property type="entry name" value="LexA/Signal_pep-like_sf"/>
</dbReference>
<evidence type="ECO:0000256" key="3">
    <source>
        <dbReference type="ARBA" id="ARBA00023163"/>
    </source>
</evidence>
<evidence type="ECO:0000256" key="1">
    <source>
        <dbReference type="ARBA" id="ARBA00023015"/>
    </source>
</evidence>
<evidence type="ECO:0000256" key="2">
    <source>
        <dbReference type="ARBA" id="ARBA00023125"/>
    </source>
</evidence>
<accession>A0A345DE78</accession>
<reference evidence="6" key="1">
    <citation type="submission" date="2018-07" db="EMBL/GenBank/DDBJ databases">
        <authorList>
            <person name="Kim H."/>
        </authorList>
    </citation>
    <scope>NUCLEOTIDE SEQUENCE [LARGE SCALE GENOMIC DNA]</scope>
    <source>
        <strain evidence="6">F02</strain>
    </source>
</reference>
<dbReference type="PANTHER" id="PTHR40661">
    <property type="match status" value="1"/>
</dbReference>
<dbReference type="KEGG" id="hyf:DTO96_102421"/>
<organism evidence="5 6">
    <name type="scientific">Ephemeroptericola cinctiostellae</name>
    <dbReference type="NCBI Taxonomy" id="2268024"/>
    <lineage>
        <taxon>Bacteria</taxon>
        <taxon>Pseudomonadati</taxon>
        <taxon>Pseudomonadota</taxon>
        <taxon>Betaproteobacteria</taxon>
        <taxon>Burkholderiales</taxon>
        <taxon>Burkholderiaceae</taxon>
        <taxon>Ephemeroptericola</taxon>
    </lineage>
</organism>